<organism evidence="1 2">
    <name type="scientific">Pseudooceanicola albus</name>
    <dbReference type="NCBI Taxonomy" id="2692189"/>
    <lineage>
        <taxon>Bacteria</taxon>
        <taxon>Pseudomonadati</taxon>
        <taxon>Pseudomonadota</taxon>
        <taxon>Alphaproteobacteria</taxon>
        <taxon>Rhodobacterales</taxon>
        <taxon>Paracoccaceae</taxon>
        <taxon>Pseudooceanicola</taxon>
    </lineage>
</organism>
<dbReference type="EMBL" id="WUMU01000012">
    <property type="protein sequence ID" value="MXN18378.1"/>
    <property type="molecule type" value="Genomic_DNA"/>
</dbReference>
<dbReference type="Proteomes" id="UP000477911">
    <property type="component" value="Unassembled WGS sequence"/>
</dbReference>
<protein>
    <submittedName>
        <fullName evidence="1">Uncharacterized protein</fullName>
    </submittedName>
</protein>
<reference evidence="1 2" key="1">
    <citation type="submission" date="2019-12" db="EMBL/GenBank/DDBJ databases">
        <authorList>
            <person name="Li M."/>
        </authorList>
    </citation>
    <scope>NUCLEOTIDE SEQUENCE [LARGE SCALE GENOMIC DNA]</scope>
    <source>
        <strain evidence="1 2">GBMRC 2024</strain>
    </source>
</reference>
<comment type="caution">
    <text evidence="1">The sequence shown here is derived from an EMBL/GenBank/DDBJ whole genome shotgun (WGS) entry which is preliminary data.</text>
</comment>
<dbReference type="AlphaFoldDB" id="A0A6L7G4C8"/>
<sequence length="69" mass="7403">MIPDLTNPLWRDALKSSSALAGASLATRMVVARLRVRVSNDPGQLADAARELHDYFVGNRNAVGEIAAL</sequence>
<proteinExistence type="predicted"/>
<evidence type="ECO:0000313" key="2">
    <source>
        <dbReference type="Proteomes" id="UP000477911"/>
    </source>
</evidence>
<accession>A0A6L7G4C8</accession>
<gene>
    <name evidence="1" type="ORF">GR170_11075</name>
</gene>
<name>A0A6L7G4C8_9RHOB</name>
<keyword evidence="2" id="KW-1185">Reference proteome</keyword>
<dbReference type="RefSeq" id="WP_160894511.1">
    <property type="nucleotide sequence ID" value="NZ_WUMU01000012.1"/>
</dbReference>
<evidence type="ECO:0000313" key="1">
    <source>
        <dbReference type="EMBL" id="MXN18378.1"/>
    </source>
</evidence>